<dbReference type="SUPFAM" id="SSF48264">
    <property type="entry name" value="Cytochrome P450"/>
    <property type="match status" value="1"/>
</dbReference>
<sequence length="414" mass="45350">MSGDVTSTPVLTFTPEFKTHSPRRLAELRALGPVHRAQLANGLQVWMVLSEQEARRALTHSALRKDASPAEEALAAVGFTTNRPGVGLGGNMLESDPPAHTRLRRLVAGAFSPERTRQLAPRIQQIADELLDAMGDEVDLVEAYNAPLPIAVISELLGVPEHDRHHFREWTAAALSPPSDAQRAGALSLNRYMSDQIQLRLTEPSPDLERRRAERGDDLLSALVEARLRGDEALSDEELLGTAVLLVVAGHETTVNLLGTIMVSLLRRPDQADLLRARPELMPGAVEEFLRFDPSVEQTTMRYAAEDLDLGGTRIRRGDVVVVMLGSASRDIVQRDGGDSDVLDVAREGARHLAFGYGIHHCLGAPLARLEARIAIASLLRRFPELRPAVPLDEVPWIPAGIMRGPRSLPVRLR</sequence>
<accession>A0ABZ1PHY1</accession>
<keyword evidence="2" id="KW-0349">Heme</keyword>
<dbReference type="InterPro" id="IPR017972">
    <property type="entry name" value="Cyt_P450_CS"/>
</dbReference>
<comment type="similarity">
    <text evidence="1 2">Belongs to the cytochrome P450 family.</text>
</comment>
<dbReference type="PRINTS" id="PR00385">
    <property type="entry name" value="P450"/>
</dbReference>
<dbReference type="Proteomes" id="UP001346877">
    <property type="component" value="Chromosome"/>
</dbReference>
<keyword evidence="4" id="KW-1185">Reference proteome</keyword>
<dbReference type="InterPro" id="IPR002397">
    <property type="entry name" value="Cyt_P450_B"/>
</dbReference>
<organism evidence="3 4">
    <name type="scientific">Micromonospora zamorensis</name>
    <dbReference type="NCBI Taxonomy" id="709883"/>
    <lineage>
        <taxon>Bacteria</taxon>
        <taxon>Bacillati</taxon>
        <taxon>Actinomycetota</taxon>
        <taxon>Actinomycetes</taxon>
        <taxon>Micromonosporales</taxon>
        <taxon>Micromonosporaceae</taxon>
        <taxon>Micromonospora</taxon>
    </lineage>
</organism>
<keyword evidence="2" id="KW-0408">Iron</keyword>
<dbReference type="InterPro" id="IPR036396">
    <property type="entry name" value="Cyt_P450_sf"/>
</dbReference>
<dbReference type="Pfam" id="PF00067">
    <property type="entry name" value="p450"/>
    <property type="match status" value="2"/>
</dbReference>
<dbReference type="Gene3D" id="1.10.630.10">
    <property type="entry name" value="Cytochrome P450"/>
    <property type="match status" value="1"/>
</dbReference>
<evidence type="ECO:0000313" key="4">
    <source>
        <dbReference type="Proteomes" id="UP001346877"/>
    </source>
</evidence>
<dbReference type="CDD" id="cd11029">
    <property type="entry name" value="CYP107-like"/>
    <property type="match status" value="1"/>
</dbReference>
<proteinExistence type="inferred from homology"/>
<dbReference type="EMBL" id="CP107941">
    <property type="protein sequence ID" value="WUI83704.1"/>
    <property type="molecule type" value="Genomic_DNA"/>
</dbReference>
<keyword evidence="2" id="KW-0560">Oxidoreductase</keyword>
<dbReference type="RefSeq" id="WP_328373031.1">
    <property type="nucleotide sequence ID" value="NZ_CP107936.1"/>
</dbReference>
<evidence type="ECO:0000256" key="2">
    <source>
        <dbReference type="RuleBase" id="RU000461"/>
    </source>
</evidence>
<dbReference type="PANTHER" id="PTHR46696:SF1">
    <property type="entry name" value="CYTOCHROME P450 YJIB-RELATED"/>
    <property type="match status" value="1"/>
</dbReference>
<protein>
    <submittedName>
        <fullName evidence="3">Cytochrome P450</fullName>
    </submittedName>
</protein>
<gene>
    <name evidence="3" type="ORF">OG375_04995</name>
</gene>
<dbReference type="PRINTS" id="PR00359">
    <property type="entry name" value="BP450"/>
</dbReference>
<dbReference type="PANTHER" id="PTHR46696">
    <property type="entry name" value="P450, PUTATIVE (EUROFUNG)-RELATED"/>
    <property type="match status" value="1"/>
</dbReference>
<name>A0ABZ1PHY1_9ACTN</name>
<dbReference type="InterPro" id="IPR001128">
    <property type="entry name" value="Cyt_P450"/>
</dbReference>
<keyword evidence="2" id="KW-0503">Monooxygenase</keyword>
<dbReference type="PROSITE" id="PS00086">
    <property type="entry name" value="CYTOCHROME_P450"/>
    <property type="match status" value="1"/>
</dbReference>
<evidence type="ECO:0000313" key="3">
    <source>
        <dbReference type="EMBL" id="WUI83704.1"/>
    </source>
</evidence>
<reference evidence="3 4" key="1">
    <citation type="submission" date="2022-10" db="EMBL/GenBank/DDBJ databases">
        <title>The complete genomes of actinobacterial strains from the NBC collection.</title>
        <authorList>
            <person name="Joergensen T.S."/>
            <person name="Alvarez Arevalo M."/>
            <person name="Sterndorff E.B."/>
            <person name="Faurdal D."/>
            <person name="Vuksanovic O."/>
            <person name="Mourched A.-S."/>
            <person name="Charusanti P."/>
            <person name="Shaw S."/>
            <person name="Blin K."/>
            <person name="Weber T."/>
        </authorList>
    </citation>
    <scope>NUCLEOTIDE SEQUENCE [LARGE SCALE GENOMIC DNA]</scope>
    <source>
        <strain evidence="3 4">NBC_00396</strain>
    </source>
</reference>
<evidence type="ECO:0000256" key="1">
    <source>
        <dbReference type="ARBA" id="ARBA00010617"/>
    </source>
</evidence>
<keyword evidence="2" id="KW-0479">Metal-binding</keyword>